<dbReference type="Proteomes" id="UP001143910">
    <property type="component" value="Unassembled WGS sequence"/>
</dbReference>
<organism evidence="1 2">
    <name type="scientific">Zarea fungicola</name>
    <dbReference type="NCBI Taxonomy" id="93591"/>
    <lineage>
        <taxon>Eukaryota</taxon>
        <taxon>Fungi</taxon>
        <taxon>Dikarya</taxon>
        <taxon>Ascomycota</taxon>
        <taxon>Pezizomycotina</taxon>
        <taxon>Sordariomycetes</taxon>
        <taxon>Hypocreomycetidae</taxon>
        <taxon>Hypocreales</taxon>
        <taxon>Cordycipitaceae</taxon>
        <taxon>Zarea</taxon>
    </lineage>
</organism>
<keyword evidence="2" id="KW-1185">Reference proteome</keyword>
<gene>
    <name evidence="1" type="ORF">NQ176_g1294</name>
</gene>
<sequence>MDGLFGPVLAGRFDFTILFEHAMLGLVPTGIIVLATPVFINAARATRKARPGFQLWLKLAIGVALVAIQLASLVLWHNASRTAVSLAASIMSFVASICVVTITYITHVYMVHALQVAIASLKLILVALEEAPRRHLLNTEQLRAAAGPEQVSGFWNRSTLLWVTRVLILGSRQSLTVDELPNIGQNYASEQLYDRFRPYWKKATDSKISTQPLIKACFCTLYWQFLCPILPRLCFIGFSFGRPFLMQRVMNVVNSGGTSVSVSNGLIGSAILVFGGLMISRSIFERLEYQAKICIRGILVVAIYDKLQRLNMEDIGTSGAVSLMTTDVSGVEDAVTRLHSTWASCLELGLGIYVLYNFVGAACFLIFIPTIFASVATFYTSKRMGNARTAWNEKIQTRVAATSNILAQLKSIKAMGLSKALSKFLQDKRVDEINTSMSERNARISIFAIYAFGNTMAPVVVFAGARFWTRAANPMTVPEIFATYAIIFIVALPISELLGYLPYYASGWACVIRIQKFLLLGELSDKREPGPLPRPDMTEKSAQVVVPRPYAVEMSHVSFTSDMSGPVLRDVSLRIATGSVAMVYGAVGTGKSAFLKSILGELPIDTGVIDVTSRHIAYADQTPWIQNLTIQDNIIGPFPFIEELYDQVIYACALNKDLDELPDGDQTMTGSNGCNLSGGQKQRLGLARALFSRSSIIILDDVFSALDQDTAATVADRLVGPNGLLRAWQTTVIMTTNKPELLDAADAVFEVSNNGTIRQRKRPGSITHTDNTELSFREDTPTLEQQPAAPSEATEPPCVDTSKTPEDIPNGKRRNGDLRLYGYFFRSTNTLLFLLWFFGIAIAAVLERMPQIFMRIWLSIDANDNTYFAGFVAFSFADIAAISVVGAQFFKQLLPKTSNELHWNLLQAVMEAQLSFLSHTDSGSLLNRFSQDVALISQTLPTVFMATVSMFFNVLVDVGIVSSGAKYAAPIIVFLIIILYTVQHFYLKTSRQLRLLELETTSPLVTHITETSAGMAHIRSFGWQPFFQRELLARLDYSQKPYYYLFCIQQWLVFVLDFTTFTAAVVLIAISLTFPQSTSDSAIGLALLNLISFSATASLFISLWVRLETSLGGLARIKEFCEDTPQEEDRTDTPGLPENWPSSGKIDFNCVTASYRAPSGELRRGLNNTTVTIQHGQKVSIIGRTGSGKSSLLLALLHLIEFSGSISIDGREIKTVPRHILRSRITTLTQDGVELKGSIRLNMFPFDAPMPADDHLIGALESVGMWAHISKHGGLDADIVKTRLSHGQKQLLFIARAILHQQVMDTKIVLVDEATSSLDVEMDEEIQAIMDESFADCTVVHISHRRDSFDNIDLSIELSSGDVVDVLRRSTRSGYWVPSY</sequence>
<accession>A0ACC1NUV4</accession>
<name>A0ACC1NUV4_9HYPO</name>
<comment type="caution">
    <text evidence="1">The sequence shown here is derived from an EMBL/GenBank/DDBJ whole genome shotgun (WGS) entry which is preliminary data.</text>
</comment>
<reference evidence="1" key="1">
    <citation type="submission" date="2022-08" db="EMBL/GenBank/DDBJ databases">
        <title>Genome Sequence of Lecanicillium fungicola.</title>
        <authorList>
            <person name="Buettner E."/>
        </authorList>
    </citation>
    <scope>NUCLEOTIDE SEQUENCE</scope>
    <source>
        <strain evidence="1">Babe33</strain>
    </source>
</reference>
<evidence type="ECO:0000313" key="2">
    <source>
        <dbReference type="Proteomes" id="UP001143910"/>
    </source>
</evidence>
<dbReference type="EMBL" id="JANJQO010000069">
    <property type="protein sequence ID" value="KAJ2982568.1"/>
    <property type="molecule type" value="Genomic_DNA"/>
</dbReference>
<proteinExistence type="predicted"/>
<evidence type="ECO:0000313" key="1">
    <source>
        <dbReference type="EMBL" id="KAJ2982568.1"/>
    </source>
</evidence>
<protein>
    <submittedName>
        <fullName evidence="1">Uncharacterized protein</fullName>
    </submittedName>
</protein>